<dbReference type="PANTHER" id="PTHR46663">
    <property type="entry name" value="DIGUANYLATE CYCLASE DGCT-RELATED"/>
    <property type="match status" value="1"/>
</dbReference>
<name>A0ABQ3YA57_9ACTN</name>
<evidence type="ECO:0000259" key="2">
    <source>
        <dbReference type="PROSITE" id="PS50887"/>
    </source>
</evidence>
<keyword evidence="4" id="KW-1185">Reference proteome</keyword>
<dbReference type="Pfam" id="PF00990">
    <property type="entry name" value="GGDEF"/>
    <property type="match status" value="1"/>
</dbReference>
<dbReference type="InterPro" id="IPR043128">
    <property type="entry name" value="Rev_trsase/Diguanyl_cyclase"/>
</dbReference>
<protein>
    <recommendedName>
        <fullName evidence="2">GGDEF domain-containing protein</fullName>
    </recommendedName>
</protein>
<dbReference type="InterPro" id="IPR029787">
    <property type="entry name" value="Nucleotide_cyclase"/>
</dbReference>
<feature type="transmembrane region" description="Helical" evidence="1">
    <location>
        <begin position="80"/>
        <end position="100"/>
    </location>
</feature>
<reference evidence="3 4" key="1">
    <citation type="submission" date="2021-01" db="EMBL/GenBank/DDBJ databases">
        <title>Whole genome shotgun sequence of Actinoplanes deccanensis NBRC 13994.</title>
        <authorList>
            <person name="Komaki H."/>
            <person name="Tamura T."/>
        </authorList>
    </citation>
    <scope>NUCLEOTIDE SEQUENCE [LARGE SCALE GENOMIC DNA]</scope>
    <source>
        <strain evidence="3 4">NBRC 13994</strain>
    </source>
</reference>
<gene>
    <name evidence="3" type="ORF">Ade02nite_55480</name>
</gene>
<dbReference type="PANTHER" id="PTHR46663:SF2">
    <property type="entry name" value="GGDEF DOMAIN-CONTAINING PROTEIN"/>
    <property type="match status" value="1"/>
</dbReference>
<evidence type="ECO:0000313" key="3">
    <source>
        <dbReference type="EMBL" id="GID76907.1"/>
    </source>
</evidence>
<dbReference type="Gene3D" id="3.30.70.270">
    <property type="match status" value="1"/>
</dbReference>
<feature type="transmembrane region" description="Helical" evidence="1">
    <location>
        <begin position="161"/>
        <end position="181"/>
    </location>
</feature>
<feature type="domain" description="GGDEF" evidence="2">
    <location>
        <begin position="222"/>
        <end position="346"/>
    </location>
</feature>
<comment type="caution">
    <text evidence="3">The sequence shown here is derived from an EMBL/GenBank/DDBJ whole genome shotgun (WGS) entry which is preliminary data.</text>
</comment>
<keyword evidence="1" id="KW-1133">Transmembrane helix</keyword>
<dbReference type="InterPro" id="IPR052163">
    <property type="entry name" value="DGC-Regulatory_Protein"/>
</dbReference>
<keyword evidence="1" id="KW-0812">Transmembrane</keyword>
<dbReference type="RefSeq" id="WP_203770207.1">
    <property type="nucleotide sequence ID" value="NZ_BAAABO010000029.1"/>
</dbReference>
<dbReference type="NCBIfam" id="TIGR00254">
    <property type="entry name" value="GGDEF"/>
    <property type="match status" value="1"/>
</dbReference>
<organism evidence="3 4">
    <name type="scientific">Paractinoplanes deccanensis</name>
    <dbReference type="NCBI Taxonomy" id="113561"/>
    <lineage>
        <taxon>Bacteria</taxon>
        <taxon>Bacillati</taxon>
        <taxon>Actinomycetota</taxon>
        <taxon>Actinomycetes</taxon>
        <taxon>Micromonosporales</taxon>
        <taxon>Micromonosporaceae</taxon>
        <taxon>Paractinoplanes</taxon>
    </lineage>
</organism>
<accession>A0ABQ3YA57</accession>
<dbReference type="Proteomes" id="UP000609879">
    <property type="component" value="Unassembled WGS sequence"/>
</dbReference>
<dbReference type="CDD" id="cd01949">
    <property type="entry name" value="GGDEF"/>
    <property type="match status" value="1"/>
</dbReference>
<feature type="transmembrane region" description="Helical" evidence="1">
    <location>
        <begin position="50"/>
        <end position="73"/>
    </location>
</feature>
<evidence type="ECO:0000256" key="1">
    <source>
        <dbReference type="SAM" id="Phobius"/>
    </source>
</evidence>
<sequence length="346" mass="36560">MNATTDHSARQRRRTVEACAFLTRVAGVIATLMFLGGLSGLPPEAHVHPAMRLACVTGIALMVLANVLAAVSYHRPGDRWYPLLGTVQTVCDVIAIGGIVVGVQAYSMQTTWPLLALPVLVAALRRRLPGALAAWLATSSILLFAAERYGERSFHDGDVTMGILVNLSIAVLGGTLATAYGRQVKELQAIRGQLDHQATHDVLTGLPNRQRLTTYAAELDGRAMGVLLLDLNGFKAVNDTLGHAAGDELLCVAGARLTSHLRSGDLAGRLGGDEFVVLMADASPEAAEGLADRLRDAIREPITVHGRTVTVGVSIGVACRPAGDLSDFSQLSATADAAMYREKAAR</sequence>
<dbReference type="EMBL" id="BOMI01000110">
    <property type="protein sequence ID" value="GID76907.1"/>
    <property type="molecule type" value="Genomic_DNA"/>
</dbReference>
<dbReference type="SUPFAM" id="SSF55073">
    <property type="entry name" value="Nucleotide cyclase"/>
    <property type="match status" value="1"/>
</dbReference>
<proteinExistence type="predicted"/>
<evidence type="ECO:0000313" key="4">
    <source>
        <dbReference type="Proteomes" id="UP000609879"/>
    </source>
</evidence>
<dbReference type="InterPro" id="IPR000160">
    <property type="entry name" value="GGDEF_dom"/>
</dbReference>
<keyword evidence="1" id="KW-0472">Membrane</keyword>
<dbReference type="PROSITE" id="PS50887">
    <property type="entry name" value="GGDEF"/>
    <property type="match status" value="1"/>
</dbReference>
<dbReference type="SMART" id="SM00267">
    <property type="entry name" value="GGDEF"/>
    <property type="match status" value="1"/>
</dbReference>
<feature type="transmembrane region" description="Helical" evidence="1">
    <location>
        <begin position="21"/>
        <end position="38"/>
    </location>
</feature>